<dbReference type="Proteomes" id="UP000829196">
    <property type="component" value="Unassembled WGS sequence"/>
</dbReference>
<protein>
    <submittedName>
        <fullName evidence="1">Uncharacterized protein</fullName>
    </submittedName>
</protein>
<name>A0A8T3B368_DENNO</name>
<dbReference type="EMBL" id="JAGYWB010000013">
    <property type="protein sequence ID" value="KAI0500935.1"/>
    <property type="molecule type" value="Genomic_DNA"/>
</dbReference>
<organism evidence="1 2">
    <name type="scientific">Dendrobium nobile</name>
    <name type="common">Orchid</name>
    <dbReference type="NCBI Taxonomy" id="94219"/>
    <lineage>
        <taxon>Eukaryota</taxon>
        <taxon>Viridiplantae</taxon>
        <taxon>Streptophyta</taxon>
        <taxon>Embryophyta</taxon>
        <taxon>Tracheophyta</taxon>
        <taxon>Spermatophyta</taxon>
        <taxon>Magnoliopsida</taxon>
        <taxon>Liliopsida</taxon>
        <taxon>Asparagales</taxon>
        <taxon>Orchidaceae</taxon>
        <taxon>Epidendroideae</taxon>
        <taxon>Malaxideae</taxon>
        <taxon>Dendrobiinae</taxon>
        <taxon>Dendrobium</taxon>
    </lineage>
</organism>
<keyword evidence="2" id="KW-1185">Reference proteome</keyword>
<dbReference type="AlphaFoldDB" id="A0A8T3B368"/>
<proteinExistence type="predicted"/>
<accession>A0A8T3B368</accession>
<evidence type="ECO:0000313" key="2">
    <source>
        <dbReference type="Proteomes" id="UP000829196"/>
    </source>
</evidence>
<sequence>MLTPADVEVETEFSVRTLNLRAKNPPIYQPELLLRLTYRTNSGKADEFYNLHGIAFSVAVASYSEDSWRRSRDLPLSAREPQGLSALLLFCCDEEVERTE</sequence>
<reference evidence="1" key="1">
    <citation type="journal article" date="2022" name="Front. Genet.">
        <title>Chromosome-Scale Assembly of the Dendrobium nobile Genome Provides Insights Into the Molecular Mechanism of the Biosynthesis of the Medicinal Active Ingredient of Dendrobium.</title>
        <authorList>
            <person name="Xu Q."/>
            <person name="Niu S.-C."/>
            <person name="Li K.-L."/>
            <person name="Zheng P.-J."/>
            <person name="Zhang X.-J."/>
            <person name="Jia Y."/>
            <person name="Liu Y."/>
            <person name="Niu Y.-X."/>
            <person name="Yu L.-H."/>
            <person name="Chen D.-F."/>
            <person name="Zhang G.-Q."/>
        </authorList>
    </citation>
    <scope>NUCLEOTIDE SEQUENCE</scope>
    <source>
        <tissue evidence="1">Leaf</tissue>
    </source>
</reference>
<evidence type="ECO:0000313" key="1">
    <source>
        <dbReference type="EMBL" id="KAI0500935.1"/>
    </source>
</evidence>
<comment type="caution">
    <text evidence="1">The sequence shown here is derived from an EMBL/GenBank/DDBJ whole genome shotgun (WGS) entry which is preliminary data.</text>
</comment>
<gene>
    <name evidence="1" type="ORF">KFK09_019153</name>
</gene>